<evidence type="ECO:0000313" key="1">
    <source>
        <dbReference type="EMBL" id="QHU30333.1"/>
    </source>
</evidence>
<reference evidence="1" key="1">
    <citation type="journal article" date="2020" name="Nature">
        <title>Giant virus diversity and host interactions through global metagenomics.</title>
        <authorList>
            <person name="Schulz F."/>
            <person name="Roux S."/>
            <person name="Paez-Espino D."/>
            <person name="Jungbluth S."/>
            <person name="Walsh D.A."/>
            <person name="Denef V.J."/>
            <person name="McMahon K.D."/>
            <person name="Konstantinidis K.T."/>
            <person name="Eloe-Fadrosh E.A."/>
            <person name="Kyrpides N.C."/>
            <person name="Woyke T."/>
        </authorList>
    </citation>
    <scope>NUCLEOTIDE SEQUENCE</scope>
    <source>
        <strain evidence="1">GVMAG-M-3300027833-11</strain>
    </source>
</reference>
<dbReference type="EMBL" id="MN740505">
    <property type="protein sequence ID" value="QHU30333.1"/>
    <property type="molecule type" value="Genomic_DNA"/>
</dbReference>
<organism evidence="1">
    <name type="scientific">viral metagenome</name>
    <dbReference type="NCBI Taxonomy" id="1070528"/>
    <lineage>
        <taxon>unclassified sequences</taxon>
        <taxon>metagenomes</taxon>
        <taxon>organismal metagenomes</taxon>
    </lineage>
</organism>
<proteinExistence type="predicted"/>
<name>A0A6C0LIG8_9ZZZZ</name>
<sequence>MTSMKDPLLIKQPCEVCDEPNQLLTCDRCAATICNNDTCRQVFDITERIRVYHCMDCIKKVYDKFEDYYSSDSDWEDVDDNTNCEKEK</sequence>
<accession>A0A6C0LIG8</accession>
<dbReference type="AlphaFoldDB" id="A0A6C0LIG8"/>
<protein>
    <submittedName>
        <fullName evidence="1">Uncharacterized protein</fullName>
    </submittedName>
</protein>